<dbReference type="KEGG" id="pory:EJA05_10890"/>
<dbReference type="SUPFAM" id="SSF51679">
    <property type="entry name" value="Bacterial luciferase-like"/>
    <property type="match status" value="1"/>
</dbReference>
<name>A0A3S8USZ6_9PSED</name>
<dbReference type="InterPro" id="IPR036661">
    <property type="entry name" value="Luciferase-like_sf"/>
</dbReference>
<dbReference type="Proteomes" id="UP000268230">
    <property type="component" value="Chromosome"/>
</dbReference>
<dbReference type="AlphaFoldDB" id="A0A3S8USZ6"/>
<dbReference type="OrthoDB" id="7239898at2"/>
<dbReference type="EMBL" id="CP034338">
    <property type="protein sequence ID" value="AZL71436.1"/>
    <property type="molecule type" value="Genomic_DNA"/>
</dbReference>
<proteinExistence type="predicted"/>
<sequence>MLERHQSCWYWIPAYRLDHDDRGERFAQCVDYLRRLLADQPEPIDSPLGQLGTARPLPRYVARRIPLVVTGSSRQSLQWLVEHADGCPSPTALPSDSDPSGHSH</sequence>
<organism evidence="1 2">
    <name type="scientific">Pseudomonas entomophila</name>
    <dbReference type="NCBI Taxonomy" id="312306"/>
    <lineage>
        <taxon>Bacteria</taxon>
        <taxon>Pseudomonadati</taxon>
        <taxon>Pseudomonadota</taxon>
        <taxon>Gammaproteobacteria</taxon>
        <taxon>Pseudomonadales</taxon>
        <taxon>Pseudomonadaceae</taxon>
        <taxon>Pseudomonas</taxon>
    </lineage>
</organism>
<dbReference type="Gene3D" id="3.20.20.30">
    <property type="entry name" value="Luciferase-like domain"/>
    <property type="match status" value="1"/>
</dbReference>
<evidence type="ECO:0000313" key="1">
    <source>
        <dbReference type="EMBL" id="AZL71436.1"/>
    </source>
</evidence>
<dbReference type="GO" id="GO:0016705">
    <property type="term" value="F:oxidoreductase activity, acting on paired donors, with incorporation or reduction of molecular oxygen"/>
    <property type="evidence" value="ECO:0007669"/>
    <property type="project" value="InterPro"/>
</dbReference>
<accession>A0A3S8USZ6</accession>
<evidence type="ECO:0000313" key="2">
    <source>
        <dbReference type="Proteomes" id="UP000268230"/>
    </source>
</evidence>
<protein>
    <submittedName>
        <fullName evidence="1">LLM class flavin-dependent oxidoreductase</fullName>
    </submittedName>
</protein>
<reference evidence="1 2" key="1">
    <citation type="submission" date="2018-12" db="EMBL/GenBank/DDBJ databases">
        <authorList>
            <person name="Li S."/>
            <person name="Yang R."/>
            <person name="Chen G."/>
            <person name="Zou L."/>
            <person name="Zhang C."/>
            <person name="Chen Y."/>
            <person name="Liu Z."/>
            <person name="Li Y."/>
            <person name="Yan Y."/>
            <person name="Huang M."/>
            <person name="Chen T."/>
        </authorList>
    </citation>
    <scope>NUCLEOTIDE SEQUENCE [LARGE SCALE GENOMIC DNA]</scope>
    <source>
        <strain evidence="1 2">1257</strain>
    </source>
</reference>
<gene>
    <name evidence="1" type="ORF">EJA05_10890</name>
</gene>